<dbReference type="SMART" id="SM00310">
    <property type="entry name" value="PTBI"/>
    <property type="match status" value="1"/>
</dbReference>
<dbReference type="Pfam" id="PF02174">
    <property type="entry name" value="IRS"/>
    <property type="match status" value="1"/>
</dbReference>
<dbReference type="PRINTS" id="PR00628">
    <property type="entry name" value="INSULINRSI"/>
</dbReference>
<evidence type="ECO:0000259" key="4">
    <source>
        <dbReference type="PROSITE" id="PS51064"/>
    </source>
</evidence>
<dbReference type="GO" id="GO:0008286">
    <property type="term" value="P:insulin receptor signaling pathway"/>
    <property type="evidence" value="ECO:0007669"/>
    <property type="project" value="InterPro"/>
</dbReference>
<dbReference type="InterPro" id="IPR002404">
    <property type="entry name" value="IRS_PTB"/>
</dbReference>
<feature type="region of interest" description="Disordered" evidence="2">
    <location>
        <begin position="546"/>
        <end position="594"/>
    </location>
</feature>
<dbReference type="InterPro" id="IPR011993">
    <property type="entry name" value="PH-like_dom_sf"/>
</dbReference>
<gene>
    <name evidence="5" type="ORF">EI555_019557</name>
</gene>
<dbReference type="InterPro" id="IPR001849">
    <property type="entry name" value="PH_domain"/>
</dbReference>
<sequence length="839" mass="89223">PLDWNPGGYGLCTGTDPEVNLPQDTSYGPNPAEKLNLHLLQDQHRPVLRSPGSWDYLGRQRTEPLLVGRGDTIPSGEWQRPEGGATVRVARLSGPLTSRTADATSAVTTDVASRTLASPRRFLGRPAAQTSRDATPPPPLQKPSPRTRGGVRRRPPLLDFPTHTPLPPPGVQLRGAQGLTSQGWGLRLDPRWEGGERTGEEATGGAGVKPQSLSEARVSQATGQPLGHTVRTPCPKLQVGSGGKDAGHQDGWSPVRMPPPSPGAATSTPPLPSQPLLRTLYCFGSGMKPGGPTTTPEFESADMALGPPRPWACPADVRLCGHLRKQKSQRRRFFVLRAYPQRLECYESEKKFRAGRAPPKFSVSLEGACTISKRVDARQRHLIVLYTRDRSLGVAAASEAEQQAWYSALLQARAAAAGPDSHEDPGACILAPFQDVWPVTLRPKGLGRARGLGSGDYCLCLGSGVLSLLRKPGGRSSRASRPSPPPALRLSLLSVRRCGHADAFFFLELGRSAPTGPGELWLQAPDAVVAQSIHETVLAAMKRIGDSGAGGRAEPLPRKPPTSASTPSVPQSYETPASAAQSSGLYRPGRLSERSEQATLKTLARPGAAASHPEGLELGGVYITKGARSDYEPMGGGQTSGYVVMATPGLPASAKATSHQLLQDGGVTEYVSMSLCAPRSFSSSFLPLSYRPGAGEPGPGLQGPHLGVGDDWGPAGAQRCLQPPSELAGEYVCIEYAAADYIGMGTDIPEPPDSGLNYVDLDLVPPLEVRGDAPGARHRPHSYAHIEFQNLVEAPLMDGETDGNGRRKKGKVKNAFLPTPLNPTIPFRPMERLYSPDVP</sequence>
<dbReference type="Gene3D" id="2.30.29.30">
    <property type="entry name" value="Pleckstrin-homology domain (PH domain)/Phosphotyrosine-binding domain (PTB)"/>
    <property type="match status" value="2"/>
</dbReference>
<dbReference type="PANTHER" id="PTHR10614">
    <property type="entry name" value="INSULIN RECEPTOR SUBSTRATE"/>
    <property type="match status" value="1"/>
</dbReference>
<feature type="domain" description="PH" evidence="3">
    <location>
        <begin position="316"/>
        <end position="414"/>
    </location>
</feature>
<feature type="region of interest" description="Disordered" evidence="2">
    <location>
        <begin position="99"/>
        <end position="272"/>
    </location>
</feature>
<dbReference type="AlphaFoldDB" id="A0A4U1FG44"/>
<dbReference type="GO" id="GO:0005886">
    <property type="term" value="C:plasma membrane"/>
    <property type="evidence" value="ECO:0007669"/>
    <property type="project" value="TreeGrafter"/>
</dbReference>
<accession>A0A4U1FG44</accession>
<dbReference type="GO" id="GO:0043548">
    <property type="term" value="F:phosphatidylinositol 3-kinase binding"/>
    <property type="evidence" value="ECO:0007669"/>
    <property type="project" value="TreeGrafter"/>
</dbReference>
<feature type="compositionally biased region" description="Low complexity" evidence="2">
    <location>
        <begin position="99"/>
        <end position="115"/>
    </location>
</feature>
<dbReference type="SUPFAM" id="SSF50729">
    <property type="entry name" value="PH domain-like"/>
    <property type="match status" value="2"/>
</dbReference>
<feature type="non-terminal residue" evidence="5">
    <location>
        <position position="1"/>
    </location>
</feature>
<dbReference type="Pfam" id="PF00169">
    <property type="entry name" value="PH"/>
    <property type="match status" value="1"/>
</dbReference>
<feature type="compositionally biased region" description="Low complexity" evidence="2">
    <location>
        <begin position="263"/>
        <end position="272"/>
    </location>
</feature>
<dbReference type="FunFam" id="2.30.29.30:FF:000385">
    <property type="entry name" value="insulin receptor substrate 1-like"/>
    <property type="match status" value="1"/>
</dbReference>
<feature type="region of interest" description="Disordered" evidence="2">
    <location>
        <begin position="797"/>
        <end position="817"/>
    </location>
</feature>
<evidence type="ECO:0008006" key="7">
    <source>
        <dbReference type="Google" id="ProtNLM"/>
    </source>
</evidence>
<evidence type="ECO:0000256" key="1">
    <source>
        <dbReference type="ARBA" id="ARBA00022553"/>
    </source>
</evidence>
<dbReference type="GO" id="GO:0005158">
    <property type="term" value="F:insulin receptor binding"/>
    <property type="evidence" value="ECO:0007669"/>
    <property type="project" value="InterPro"/>
</dbReference>
<dbReference type="FunFam" id="2.30.29.30:FF:000374">
    <property type="entry name" value="insulin receptor substrate 1-like"/>
    <property type="match status" value="1"/>
</dbReference>
<dbReference type="SMART" id="SM00233">
    <property type="entry name" value="PH"/>
    <property type="match status" value="1"/>
</dbReference>
<feature type="domain" description="IRS-type PTB" evidence="4">
    <location>
        <begin position="433"/>
        <end position="548"/>
    </location>
</feature>
<evidence type="ECO:0000313" key="6">
    <source>
        <dbReference type="Proteomes" id="UP000308365"/>
    </source>
</evidence>
<feature type="compositionally biased region" description="Polar residues" evidence="2">
    <location>
        <begin position="211"/>
        <end position="223"/>
    </location>
</feature>
<dbReference type="InterPro" id="IPR039011">
    <property type="entry name" value="IRS"/>
</dbReference>
<dbReference type="PROSITE" id="PS51064">
    <property type="entry name" value="IRS_PTB"/>
    <property type="match status" value="1"/>
</dbReference>
<dbReference type="PANTHER" id="PTHR10614:SF8">
    <property type="entry name" value="INSULIN RECEPTOR SUBSTRATE 3"/>
    <property type="match status" value="1"/>
</dbReference>
<protein>
    <recommendedName>
        <fullName evidence="7">PH domain-containing protein</fullName>
    </recommendedName>
</protein>
<organism evidence="5 6">
    <name type="scientific">Monodon monoceros</name>
    <name type="common">Narwhal</name>
    <name type="synonym">Ceratodon monodon</name>
    <dbReference type="NCBI Taxonomy" id="40151"/>
    <lineage>
        <taxon>Eukaryota</taxon>
        <taxon>Metazoa</taxon>
        <taxon>Chordata</taxon>
        <taxon>Craniata</taxon>
        <taxon>Vertebrata</taxon>
        <taxon>Euteleostomi</taxon>
        <taxon>Mammalia</taxon>
        <taxon>Eutheria</taxon>
        <taxon>Laurasiatheria</taxon>
        <taxon>Artiodactyla</taxon>
        <taxon>Whippomorpha</taxon>
        <taxon>Cetacea</taxon>
        <taxon>Odontoceti</taxon>
        <taxon>Monodontidae</taxon>
        <taxon>Monodon</taxon>
    </lineage>
</organism>
<reference evidence="6" key="1">
    <citation type="journal article" date="2019" name="IScience">
        <title>Narwhal Genome Reveals Long-Term Low Genetic Diversity despite Current Large Abundance Size.</title>
        <authorList>
            <person name="Westbury M.V."/>
            <person name="Petersen B."/>
            <person name="Garde E."/>
            <person name="Heide-Jorgensen M.P."/>
            <person name="Lorenzen E.D."/>
        </authorList>
    </citation>
    <scope>NUCLEOTIDE SEQUENCE [LARGE SCALE GENOMIC DNA]</scope>
</reference>
<dbReference type="PROSITE" id="PS50003">
    <property type="entry name" value="PH_DOMAIN"/>
    <property type="match status" value="1"/>
</dbReference>
<dbReference type="SMART" id="SM01244">
    <property type="entry name" value="IRS"/>
    <property type="match status" value="1"/>
</dbReference>
<evidence type="ECO:0000313" key="5">
    <source>
        <dbReference type="EMBL" id="TKC48738.1"/>
    </source>
</evidence>
<dbReference type="EMBL" id="RWIC01000145">
    <property type="protein sequence ID" value="TKC48738.1"/>
    <property type="molecule type" value="Genomic_DNA"/>
</dbReference>
<comment type="caution">
    <text evidence="5">The sequence shown here is derived from an EMBL/GenBank/DDBJ whole genome shotgun (WGS) entry which is preliminary data.</text>
</comment>
<feature type="compositionally biased region" description="Polar residues" evidence="2">
    <location>
        <begin position="562"/>
        <end position="584"/>
    </location>
</feature>
<dbReference type="CDD" id="cd01204">
    <property type="entry name" value="PTB_IRS"/>
    <property type="match status" value="1"/>
</dbReference>
<proteinExistence type="predicted"/>
<evidence type="ECO:0000259" key="3">
    <source>
        <dbReference type="PROSITE" id="PS50003"/>
    </source>
</evidence>
<keyword evidence="1" id="KW-0597">Phosphoprotein</keyword>
<dbReference type="Proteomes" id="UP000308365">
    <property type="component" value="Unassembled WGS sequence"/>
</dbReference>
<evidence type="ECO:0000256" key="2">
    <source>
        <dbReference type="SAM" id="MobiDB-lite"/>
    </source>
</evidence>
<feature type="compositionally biased region" description="Basic and acidic residues" evidence="2">
    <location>
        <begin position="188"/>
        <end position="200"/>
    </location>
</feature>
<name>A0A4U1FG44_MONMO</name>
<dbReference type="GO" id="GO:0005829">
    <property type="term" value="C:cytosol"/>
    <property type="evidence" value="ECO:0007669"/>
    <property type="project" value="TreeGrafter"/>
</dbReference>